<evidence type="ECO:0000256" key="5">
    <source>
        <dbReference type="SAM" id="Phobius"/>
    </source>
</evidence>
<dbReference type="PROSITE" id="PS50850">
    <property type="entry name" value="MFS"/>
    <property type="match status" value="1"/>
</dbReference>
<dbReference type="SUPFAM" id="SSF103473">
    <property type="entry name" value="MFS general substrate transporter"/>
    <property type="match status" value="1"/>
</dbReference>
<keyword evidence="3 5" id="KW-1133">Transmembrane helix</keyword>
<keyword evidence="2 5" id="KW-0812">Transmembrane</keyword>
<dbReference type="EMBL" id="JAIFTH010000781">
    <property type="protein sequence ID" value="KAG9508968.1"/>
    <property type="molecule type" value="Genomic_DNA"/>
</dbReference>
<feature type="transmembrane region" description="Helical" evidence="5">
    <location>
        <begin position="422"/>
        <end position="441"/>
    </location>
</feature>
<evidence type="ECO:0000256" key="4">
    <source>
        <dbReference type="ARBA" id="ARBA00023136"/>
    </source>
</evidence>
<feature type="transmembrane region" description="Helical" evidence="5">
    <location>
        <begin position="514"/>
        <end position="535"/>
    </location>
</feature>
<feature type="transmembrane region" description="Helical" evidence="5">
    <location>
        <begin position="367"/>
        <end position="384"/>
    </location>
</feature>
<feature type="transmembrane region" description="Helical" evidence="5">
    <location>
        <begin position="396"/>
        <end position="415"/>
    </location>
</feature>
<dbReference type="InterPro" id="IPR036259">
    <property type="entry name" value="MFS_trans_sf"/>
</dbReference>
<keyword evidence="8" id="KW-1185">Reference proteome</keyword>
<reference evidence="7 8" key="1">
    <citation type="submission" date="2020-10" db="EMBL/GenBank/DDBJ databases">
        <authorList>
            <person name="Klimov P.B."/>
            <person name="Dyachkov S.M."/>
            <person name="Chetverikov P.E."/>
        </authorList>
    </citation>
    <scope>NUCLEOTIDE SEQUENCE [LARGE SCALE GENOMIC DNA]</scope>
    <source>
        <strain evidence="7">BMOC 18-1129-001#AD2665</strain>
        <tissue evidence="7">Entire mites</tissue>
    </source>
</reference>
<comment type="subcellular location">
    <subcellularLocation>
        <location evidence="1">Membrane</location>
        <topology evidence="1">Multi-pass membrane protein</topology>
    </subcellularLocation>
</comment>
<feature type="transmembrane region" description="Helical" evidence="5">
    <location>
        <begin position="453"/>
        <end position="476"/>
    </location>
</feature>
<evidence type="ECO:0000313" key="7">
    <source>
        <dbReference type="EMBL" id="KAG9508968.1"/>
    </source>
</evidence>
<protein>
    <submittedName>
        <fullName evidence="7">Solute carrier family 22 member 13</fullName>
    </submittedName>
</protein>
<evidence type="ECO:0000256" key="1">
    <source>
        <dbReference type="ARBA" id="ARBA00004141"/>
    </source>
</evidence>
<dbReference type="Pfam" id="PF00083">
    <property type="entry name" value="Sugar_tr"/>
    <property type="match status" value="1"/>
</dbReference>
<dbReference type="InterPro" id="IPR005828">
    <property type="entry name" value="MFS_sugar_transport-like"/>
</dbReference>
<feature type="transmembrane region" description="Helical" evidence="5">
    <location>
        <begin position="270"/>
        <end position="291"/>
    </location>
</feature>
<accession>A0ABQ7S6B2</accession>
<dbReference type="PANTHER" id="PTHR24064">
    <property type="entry name" value="SOLUTE CARRIER FAMILY 22 MEMBER"/>
    <property type="match status" value="1"/>
</dbReference>
<evidence type="ECO:0000256" key="2">
    <source>
        <dbReference type="ARBA" id="ARBA00022692"/>
    </source>
</evidence>
<feature type="transmembrane region" description="Helical" evidence="5">
    <location>
        <begin position="212"/>
        <end position="232"/>
    </location>
</feature>
<comment type="caution">
    <text evidence="7">The sequence shown here is derived from an EMBL/GenBank/DDBJ whole genome shotgun (WGS) entry which is preliminary data.</text>
</comment>
<organism evidence="7 8">
    <name type="scientific">Fragariocoptes setiger</name>
    <dbReference type="NCBI Taxonomy" id="1670756"/>
    <lineage>
        <taxon>Eukaryota</taxon>
        <taxon>Metazoa</taxon>
        <taxon>Ecdysozoa</taxon>
        <taxon>Arthropoda</taxon>
        <taxon>Chelicerata</taxon>
        <taxon>Arachnida</taxon>
        <taxon>Acari</taxon>
        <taxon>Acariformes</taxon>
        <taxon>Trombidiformes</taxon>
        <taxon>Prostigmata</taxon>
        <taxon>Eupodina</taxon>
        <taxon>Eriophyoidea</taxon>
        <taxon>Phytoptidae</taxon>
        <taxon>Fragariocoptes</taxon>
    </lineage>
</organism>
<feature type="transmembrane region" description="Helical" evidence="5">
    <location>
        <begin position="156"/>
        <end position="176"/>
    </location>
</feature>
<dbReference type="InterPro" id="IPR020846">
    <property type="entry name" value="MFS_dom"/>
</dbReference>
<evidence type="ECO:0000259" key="6">
    <source>
        <dbReference type="PROSITE" id="PS50850"/>
    </source>
</evidence>
<feature type="domain" description="Major facilitator superfamily (MFS) profile" evidence="6">
    <location>
        <begin position="66"/>
        <end position="542"/>
    </location>
</feature>
<proteinExistence type="predicted"/>
<name>A0ABQ7S6B2_9ACAR</name>
<gene>
    <name evidence="7" type="primary">Slc22a13</name>
    <name evidence="7" type="ORF">GZH46_02524</name>
</gene>
<evidence type="ECO:0000313" key="8">
    <source>
        <dbReference type="Proteomes" id="UP000825002"/>
    </source>
</evidence>
<dbReference type="Proteomes" id="UP000825002">
    <property type="component" value="Unassembled WGS sequence"/>
</dbReference>
<dbReference type="Gene3D" id="1.20.1250.20">
    <property type="entry name" value="MFS general substrate transporter like domains"/>
    <property type="match status" value="1"/>
</dbReference>
<feature type="transmembrane region" description="Helical" evidence="5">
    <location>
        <begin position="188"/>
        <end position="206"/>
    </location>
</feature>
<sequence length="585" mass="66065">MTKDDPQVQSNGVYRKKNTFGSIDIDIISKCKSSISLEFTQPFDDAKNFVTIEQIVGGFGWFQFVVLLFSGLRESVVGYDAVVVSTITQPEQSFYCSESPAMPDWNSNNESAIEFSQCHVFDWHNSHGRQCNAWTYPESRDANLITHWDLVCHRQWYVPFMQSTYFLGLVVGNLFFGYLADKIGRWRAYLIGHILSLIFGYASIFAPTIELFILFRLITAFGIISNNIIYTIQIEIIGVDYRSYSTILNHFGWGLGMLLVPLAARSFDDFRYILAIAPTASFIMLPWALWLPESARWLTINGHDSKAREELTRAARFNGKSIDEELENKISLLSRRMLYEKQCQESETTVSNKYLLLLTNWNLTKNMLVLGLLRYLAFMFYYMLTIDFQGISMEANFIISGVGEWCGCLFGCVMLKLFPRRICVFIFMFILSLSFAIQAVADAQIFPGVDTKIVNTIINAIGTLSALMTAFVMLIVGQEVFPTIIRQTGCSIVNTVGETGSASAPFIILMNRSIGPVTASIIWCVISFICAGFSLCLTETKGIELNDLIIRKKSMAPVHDHMFESIERKSSKQSDGTKFVSSFAS</sequence>
<keyword evidence="4 5" id="KW-0472">Membrane</keyword>
<evidence type="ECO:0000256" key="3">
    <source>
        <dbReference type="ARBA" id="ARBA00022989"/>
    </source>
</evidence>